<dbReference type="AlphaFoldDB" id="A0A1I4LMD6"/>
<keyword evidence="4" id="KW-0812">Transmembrane</keyword>
<evidence type="ECO:0000256" key="7">
    <source>
        <dbReference type="ARBA" id="ARBA00023237"/>
    </source>
</evidence>
<comment type="subcellular location">
    <subcellularLocation>
        <location evidence="1">Cell outer membrane</location>
        <topology evidence="1">Multi-pass membrane protein</topology>
    </subcellularLocation>
</comment>
<dbReference type="GO" id="GO:0009279">
    <property type="term" value="C:cell outer membrane"/>
    <property type="evidence" value="ECO:0007669"/>
    <property type="project" value="UniProtKB-SubCell"/>
</dbReference>
<keyword evidence="6" id="KW-0472">Membrane</keyword>
<dbReference type="Gene3D" id="2.40.160.60">
    <property type="entry name" value="Outer membrane protein transport protein (OMPP1/FadL/TodX)"/>
    <property type="match status" value="1"/>
</dbReference>
<sequence>MEQSVKELGQAFSGAPVNIDDGSMVFFNPGAMNQIRGKLISVAGYVIAPSVAFQDSSSHLSPSLGGMPILGNNGGDLTDPVFIPNFYYVHELTERLAFGFGANVPFGMRNSYHPDWKGRYQAIDSEIMTLNINPSLSLQLTEKLSFGAGFNAQYLHAKLTNAIDFGAICFQVVGTTPCANQGLSPQTADGYTSLKGDSIGIGYNFGAFYAMNQDTHFGVSYRSRIAHDVRGRADFSLPDSAVALVQGKAFIDSNARTEVTLPDNVLIGFSHRFNPRWMISADALWTNWSLIQELRTNFSSAQPDDIQHLKWKDTWRYAFGINYFSESNKWVLRSGFAYDQTPVPDSQHRLPRIPDSDRFWLTAGFTHKLQKNIHIHGAYAHLFLQDSLINRRGPVNDFLVGQYSAQINIIGFQMDLRF</sequence>
<keyword evidence="5" id="KW-0732">Signal</keyword>
<dbReference type="EMBL" id="FOUF01000002">
    <property type="protein sequence ID" value="SFL92278.1"/>
    <property type="molecule type" value="Genomic_DNA"/>
</dbReference>
<evidence type="ECO:0000256" key="4">
    <source>
        <dbReference type="ARBA" id="ARBA00022692"/>
    </source>
</evidence>
<evidence type="ECO:0000256" key="5">
    <source>
        <dbReference type="ARBA" id="ARBA00022729"/>
    </source>
</evidence>
<keyword evidence="9" id="KW-1185">Reference proteome</keyword>
<reference evidence="8 9" key="1">
    <citation type="submission" date="2016-10" db="EMBL/GenBank/DDBJ databases">
        <authorList>
            <person name="de Groot N.N."/>
        </authorList>
    </citation>
    <scope>NUCLEOTIDE SEQUENCE [LARGE SCALE GENOMIC DNA]</scope>
    <source>
        <strain evidence="8 9">Nm146</strain>
    </source>
</reference>
<evidence type="ECO:0000256" key="1">
    <source>
        <dbReference type="ARBA" id="ARBA00004571"/>
    </source>
</evidence>
<comment type="similarity">
    <text evidence="2">Belongs to the OmpP1/FadL family.</text>
</comment>
<accession>A0A1I4LMD6</accession>
<dbReference type="SUPFAM" id="SSF56935">
    <property type="entry name" value="Porins"/>
    <property type="match status" value="1"/>
</dbReference>
<evidence type="ECO:0000256" key="2">
    <source>
        <dbReference type="ARBA" id="ARBA00008163"/>
    </source>
</evidence>
<evidence type="ECO:0000256" key="6">
    <source>
        <dbReference type="ARBA" id="ARBA00023136"/>
    </source>
</evidence>
<protein>
    <submittedName>
        <fullName evidence="8">Long-chain fatty acid transport protein</fullName>
    </submittedName>
</protein>
<dbReference type="InterPro" id="IPR005017">
    <property type="entry name" value="OMPP1/FadL/TodX"/>
</dbReference>
<evidence type="ECO:0000256" key="3">
    <source>
        <dbReference type="ARBA" id="ARBA00022452"/>
    </source>
</evidence>
<dbReference type="GO" id="GO:0015483">
    <property type="term" value="F:long-chain fatty acid transporting porin activity"/>
    <property type="evidence" value="ECO:0007669"/>
    <property type="project" value="TreeGrafter"/>
</dbReference>
<keyword evidence="3" id="KW-1134">Transmembrane beta strand</keyword>
<dbReference type="STRING" id="52442.SAMN05421880_102138"/>
<dbReference type="Pfam" id="PF03349">
    <property type="entry name" value="Toluene_X"/>
    <property type="match status" value="1"/>
</dbReference>
<organism evidence="8 9">
    <name type="scientific">Nitrosomonas nitrosa</name>
    <dbReference type="NCBI Taxonomy" id="52442"/>
    <lineage>
        <taxon>Bacteria</taxon>
        <taxon>Pseudomonadati</taxon>
        <taxon>Pseudomonadota</taxon>
        <taxon>Betaproteobacteria</taxon>
        <taxon>Nitrosomonadales</taxon>
        <taxon>Nitrosomonadaceae</taxon>
        <taxon>Nitrosomonas</taxon>
    </lineage>
</organism>
<keyword evidence="7" id="KW-0998">Cell outer membrane</keyword>
<gene>
    <name evidence="8" type="ORF">SAMN05421880_102138</name>
</gene>
<dbReference type="Proteomes" id="UP000199561">
    <property type="component" value="Unassembled WGS sequence"/>
</dbReference>
<proteinExistence type="inferred from homology"/>
<evidence type="ECO:0000313" key="8">
    <source>
        <dbReference type="EMBL" id="SFL92278.1"/>
    </source>
</evidence>
<dbReference type="PANTHER" id="PTHR35093:SF3">
    <property type="entry name" value="LONG-CHAIN FATTY ACID TRANSPORT PROTEIN"/>
    <property type="match status" value="1"/>
</dbReference>
<dbReference type="PANTHER" id="PTHR35093">
    <property type="entry name" value="OUTER MEMBRANE PROTEIN NMB0088-RELATED"/>
    <property type="match status" value="1"/>
</dbReference>
<name>A0A1I4LMD6_9PROT</name>
<evidence type="ECO:0000313" key="9">
    <source>
        <dbReference type="Proteomes" id="UP000199561"/>
    </source>
</evidence>